<dbReference type="AlphaFoldDB" id="A0A7W3LM29"/>
<gene>
    <name evidence="9" type="ORF">HNR61_002257</name>
</gene>
<proteinExistence type="predicted"/>
<evidence type="ECO:0000256" key="7">
    <source>
        <dbReference type="SAM" id="Phobius"/>
    </source>
</evidence>
<protein>
    <submittedName>
        <fullName evidence="9">Flp pilus assembly protein TadB</fullName>
    </submittedName>
</protein>
<keyword evidence="3 7" id="KW-0812">Transmembrane</keyword>
<dbReference type="PANTHER" id="PTHR35007:SF3">
    <property type="entry name" value="POSSIBLE CONSERVED ALANINE RICH MEMBRANE PROTEIN"/>
    <property type="match status" value="1"/>
</dbReference>
<name>A0A7W3LM29_ACTNM</name>
<feature type="domain" description="Type II secretion system protein GspF" evidence="8">
    <location>
        <begin position="122"/>
        <end position="243"/>
    </location>
</feature>
<reference evidence="9 10" key="1">
    <citation type="submission" date="2020-08" db="EMBL/GenBank/DDBJ databases">
        <title>Genomic Encyclopedia of Type Strains, Phase IV (KMG-IV): sequencing the most valuable type-strain genomes for metagenomic binning, comparative biology and taxonomic classification.</title>
        <authorList>
            <person name="Goeker M."/>
        </authorList>
    </citation>
    <scope>NUCLEOTIDE SEQUENCE [LARGE SCALE GENOMIC DNA]</scope>
    <source>
        <strain evidence="9 10">DSM 44197</strain>
    </source>
</reference>
<evidence type="ECO:0000256" key="6">
    <source>
        <dbReference type="SAM" id="MobiDB-lite"/>
    </source>
</evidence>
<evidence type="ECO:0000256" key="3">
    <source>
        <dbReference type="ARBA" id="ARBA00022692"/>
    </source>
</evidence>
<dbReference type="InterPro" id="IPR018076">
    <property type="entry name" value="T2SS_GspF_dom"/>
</dbReference>
<organism evidence="9 10">
    <name type="scientific">Actinomadura namibiensis</name>
    <dbReference type="NCBI Taxonomy" id="182080"/>
    <lineage>
        <taxon>Bacteria</taxon>
        <taxon>Bacillati</taxon>
        <taxon>Actinomycetota</taxon>
        <taxon>Actinomycetes</taxon>
        <taxon>Streptosporangiales</taxon>
        <taxon>Thermomonosporaceae</taxon>
        <taxon>Actinomadura</taxon>
    </lineage>
</organism>
<feature type="region of interest" description="Disordered" evidence="6">
    <location>
        <begin position="33"/>
        <end position="57"/>
    </location>
</feature>
<evidence type="ECO:0000256" key="1">
    <source>
        <dbReference type="ARBA" id="ARBA00004651"/>
    </source>
</evidence>
<evidence type="ECO:0000313" key="9">
    <source>
        <dbReference type="EMBL" id="MBA8950644.1"/>
    </source>
</evidence>
<keyword evidence="10" id="KW-1185">Reference proteome</keyword>
<evidence type="ECO:0000256" key="4">
    <source>
        <dbReference type="ARBA" id="ARBA00022989"/>
    </source>
</evidence>
<dbReference type="GO" id="GO:0005886">
    <property type="term" value="C:plasma membrane"/>
    <property type="evidence" value="ECO:0007669"/>
    <property type="project" value="UniProtKB-SubCell"/>
</dbReference>
<feature type="transmembrane region" description="Helical" evidence="7">
    <location>
        <begin position="228"/>
        <end position="253"/>
    </location>
</feature>
<keyword evidence="2" id="KW-1003">Cell membrane</keyword>
<dbReference type="EMBL" id="JACJIA010000002">
    <property type="protein sequence ID" value="MBA8950644.1"/>
    <property type="molecule type" value="Genomic_DNA"/>
</dbReference>
<evidence type="ECO:0000256" key="2">
    <source>
        <dbReference type="ARBA" id="ARBA00022475"/>
    </source>
</evidence>
<dbReference type="PANTHER" id="PTHR35007">
    <property type="entry name" value="INTEGRAL MEMBRANE PROTEIN-RELATED"/>
    <property type="match status" value="1"/>
</dbReference>
<accession>A0A7W3LM29</accession>
<comment type="caution">
    <text evidence="9">The sequence shown here is derived from an EMBL/GenBank/DDBJ whole genome shotgun (WGS) entry which is preliminary data.</text>
</comment>
<comment type="subcellular location">
    <subcellularLocation>
        <location evidence="1">Cell membrane</location>
        <topology evidence="1">Multi-pass membrane protein</topology>
    </subcellularLocation>
</comment>
<evidence type="ECO:0000259" key="8">
    <source>
        <dbReference type="Pfam" id="PF00482"/>
    </source>
</evidence>
<keyword evidence="4 7" id="KW-1133">Transmembrane helix</keyword>
<evidence type="ECO:0000256" key="5">
    <source>
        <dbReference type="ARBA" id="ARBA00023136"/>
    </source>
</evidence>
<keyword evidence="5 7" id="KW-0472">Membrane</keyword>
<feature type="compositionally biased region" description="Polar residues" evidence="6">
    <location>
        <begin position="36"/>
        <end position="46"/>
    </location>
</feature>
<dbReference type="RefSeq" id="WP_246442415.1">
    <property type="nucleotide sequence ID" value="NZ_BAAALP010000022.1"/>
</dbReference>
<feature type="transmembrane region" description="Helical" evidence="7">
    <location>
        <begin position="65"/>
        <end position="95"/>
    </location>
</feature>
<dbReference type="Pfam" id="PF00482">
    <property type="entry name" value="T2SSF"/>
    <property type="match status" value="1"/>
</dbReference>
<sequence>MMAEAATVLAMTAAAYLWTGTPNAAERRLTRPLPTPASQREANSGDTPPATRTKAGDQRETMLRWAAVAGVAVGCVVVLGVLFGGVAAIILGALLHRSFERLERAEQRARRARLIADLPIAVDLLAACLRGGTPWNAAVDAVAEAVGGPVGEELQALGIRIGLGVDPEEAWLDLARDPVLAPLARTAARAADSGAAPAAALSRLARDQRRAAHAAATARARAAGVRALLPLGLCFLPAFVCIGIVPAVAGLAAPLTFP</sequence>
<dbReference type="Proteomes" id="UP000572680">
    <property type="component" value="Unassembled WGS sequence"/>
</dbReference>
<evidence type="ECO:0000313" key="10">
    <source>
        <dbReference type="Proteomes" id="UP000572680"/>
    </source>
</evidence>